<feature type="compositionally biased region" description="Polar residues" evidence="1">
    <location>
        <begin position="185"/>
        <end position="196"/>
    </location>
</feature>
<keyword evidence="2" id="KW-0732">Signal</keyword>
<proteinExistence type="predicted"/>
<protein>
    <submittedName>
        <fullName evidence="3">Uncharacterized protein</fullName>
    </submittedName>
</protein>
<evidence type="ECO:0000313" key="3">
    <source>
        <dbReference type="EMBL" id="MDN3568500.1"/>
    </source>
</evidence>
<feature type="chain" id="PRO_5045211253" evidence="2">
    <location>
        <begin position="24"/>
        <end position="208"/>
    </location>
</feature>
<dbReference type="RefSeq" id="WP_290320612.1">
    <property type="nucleotide sequence ID" value="NZ_JAUFPN010000274.1"/>
</dbReference>
<feature type="compositionally biased region" description="Gly residues" evidence="1">
    <location>
        <begin position="163"/>
        <end position="173"/>
    </location>
</feature>
<organism evidence="3 4">
    <name type="scientific">Paeniroseomonas aquatica</name>
    <dbReference type="NCBI Taxonomy" id="373043"/>
    <lineage>
        <taxon>Bacteria</taxon>
        <taxon>Pseudomonadati</taxon>
        <taxon>Pseudomonadota</taxon>
        <taxon>Alphaproteobacteria</taxon>
        <taxon>Acetobacterales</taxon>
        <taxon>Acetobacteraceae</taxon>
        <taxon>Paeniroseomonas</taxon>
    </lineage>
</organism>
<comment type="caution">
    <text evidence="3">The sequence shown here is derived from an EMBL/GenBank/DDBJ whole genome shotgun (WGS) entry which is preliminary data.</text>
</comment>
<gene>
    <name evidence="3" type="ORF">QWZ14_29335</name>
</gene>
<reference evidence="4" key="1">
    <citation type="journal article" date="2019" name="Int. J. Syst. Evol. Microbiol.">
        <title>The Global Catalogue of Microorganisms (GCM) 10K type strain sequencing project: providing services to taxonomists for standard genome sequencing and annotation.</title>
        <authorList>
            <consortium name="The Broad Institute Genomics Platform"/>
            <consortium name="The Broad Institute Genome Sequencing Center for Infectious Disease"/>
            <person name="Wu L."/>
            <person name="Ma J."/>
        </authorList>
    </citation>
    <scope>NUCLEOTIDE SEQUENCE [LARGE SCALE GENOMIC DNA]</scope>
    <source>
        <strain evidence="4">CECT 7131</strain>
    </source>
</reference>
<feature type="region of interest" description="Disordered" evidence="1">
    <location>
        <begin position="88"/>
        <end position="109"/>
    </location>
</feature>
<evidence type="ECO:0000256" key="2">
    <source>
        <dbReference type="SAM" id="SignalP"/>
    </source>
</evidence>
<name>A0ABT8AFK3_9PROT</name>
<feature type="region of interest" description="Disordered" evidence="1">
    <location>
        <begin position="160"/>
        <end position="208"/>
    </location>
</feature>
<evidence type="ECO:0000256" key="1">
    <source>
        <dbReference type="SAM" id="MobiDB-lite"/>
    </source>
</evidence>
<keyword evidence="4" id="KW-1185">Reference proteome</keyword>
<feature type="compositionally biased region" description="Gly residues" evidence="1">
    <location>
        <begin position="199"/>
        <end position="208"/>
    </location>
</feature>
<feature type="compositionally biased region" description="Low complexity" evidence="1">
    <location>
        <begin position="88"/>
        <end position="100"/>
    </location>
</feature>
<dbReference type="Proteomes" id="UP001529369">
    <property type="component" value="Unassembled WGS sequence"/>
</dbReference>
<sequence length="208" mass="20708">MRRLLIPALALLAAGAATLPALAQDSGGLELSPEALAVGGPRGLARPLRITFPSIGAADLQATPTPAERRQRHQALIARTRGDGGFLDGFALGQPRAASRQPPPPPVEPAFVPIFIDQRTKVVNRFEAPVAVTVGDNNLVQQQGGASGSGPTALQQVATVGGQASGGGGGGGGGRRRGTEGGGNTNVVTSSGSIVQTAPGGGRRGAPP</sequence>
<accession>A0ABT8AFK3</accession>
<dbReference type="EMBL" id="JAUFPN010000274">
    <property type="protein sequence ID" value="MDN3568500.1"/>
    <property type="molecule type" value="Genomic_DNA"/>
</dbReference>
<evidence type="ECO:0000313" key="4">
    <source>
        <dbReference type="Proteomes" id="UP001529369"/>
    </source>
</evidence>
<feature type="signal peptide" evidence="2">
    <location>
        <begin position="1"/>
        <end position="23"/>
    </location>
</feature>